<reference evidence="6 7" key="1">
    <citation type="journal article" date="2020" name="Nat. Commun.">
        <title>Genome of Tripterygium wilfordii and identification of cytochrome P450 involved in triptolide biosynthesis.</title>
        <authorList>
            <person name="Tu L."/>
            <person name="Su P."/>
            <person name="Zhang Z."/>
            <person name="Gao L."/>
            <person name="Wang J."/>
            <person name="Hu T."/>
            <person name="Zhou J."/>
            <person name="Zhang Y."/>
            <person name="Zhao Y."/>
            <person name="Liu Y."/>
            <person name="Song Y."/>
            <person name="Tong Y."/>
            <person name="Lu Y."/>
            <person name="Yang J."/>
            <person name="Xu C."/>
            <person name="Jia M."/>
            <person name="Peters R.J."/>
            <person name="Huang L."/>
            <person name="Gao W."/>
        </authorList>
    </citation>
    <scope>NUCLEOTIDE SEQUENCE [LARGE SCALE GENOMIC DNA]</scope>
    <source>
        <strain evidence="7">cv. XIE 37</strain>
        <tissue evidence="6">Leaf</tissue>
    </source>
</reference>
<dbReference type="InterPro" id="IPR029058">
    <property type="entry name" value="AB_hydrolase_fold"/>
</dbReference>
<comment type="caution">
    <text evidence="6">The sequence shown here is derived from an EMBL/GenBank/DDBJ whole genome shotgun (WGS) entry which is preliminary data.</text>
</comment>
<protein>
    <submittedName>
        <fullName evidence="6">Lysosomal Pro-X carboxypeptidase</fullName>
    </submittedName>
</protein>
<dbReference type="Gene3D" id="1.20.120.980">
    <property type="entry name" value="Serine carboxypeptidase S28, SKS domain"/>
    <property type="match status" value="1"/>
</dbReference>
<dbReference type="GO" id="GO:0006508">
    <property type="term" value="P:proteolysis"/>
    <property type="evidence" value="ECO:0007669"/>
    <property type="project" value="UniProtKB-KW"/>
</dbReference>
<keyword evidence="3" id="KW-0732">Signal</keyword>
<keyword evidence="2" id="KW-0645">Protease</keyword>
<evidence type="ECO:0000256" key="1">
    <source>
        <dbReference type="ARBA" id="ARBA00011079"/>
    </source>
</evidence>
<dbReference type="PANTHER" id="PTHR11010:SF78">
    <property type="entry name" value="LYSOSOMAL PRO-X CARBOXYPEPTIDASE"/>
    <property type="match status" value="1"/>
</dbReference>
<dbReference type="AlphaFoldDB" id="A0A7J7DEV1"/>
<dbReference type="InterPro" id="IPR008758">
    <property type="entry name" value="Peptidase_S28"/>
</dbReference>
<gene>
    <name evidence="6" type="ORF">HS088_TW07G00379</name>
</gene>
<sequence>MTRKFEGSNLFKLPPEFVTFYYTQTLDHYSYRPEGYATFQQRYLLNNKYWGGMNTSSPIFVYMGDEADIVEVASIAGFMVDLGKRFNGLLMYIEHRYYGESLPFGSKDKAFESANNLGYFNSEQALADYAQLITDFKRNMTSGYRPFIAVGGSYGGMLASWFRLKYPHIVIGAVASSAPILYFDDITPQNGYHVVVTKDFRETSENCYNIIRQSWFEIDRVAAEPNGLMTLSNIFSTCRPLNSSQDLKVRLQHMYTNSAQYDNFPEKPVNDICNAIDGAPAGTDILDRVAAGVNASFMGNSSCHRMSAYSPRNTSEWEWQRCTEMVMPMGYGENETMFQAEPFDINEFTQTCLELFNVAPRPHWITTQFGGHVNLLLMIFSSLIFSAWNSYSLLILTPMQDIKFVFGNFATNIIFSNGLRDPYSAGG</sequence>
<organism evidence="6 7">
    <name type="scientific">Tripterygium wilfordii</name>
    <name type="common">Thunder God vine</name>
    <dbReference type="NCBI Taxonomy" id="458696"/>
    <lineage>
        <taxon>Eukaryota</taxon>
        <taxon>Viridiplantae</taxon>
        <taxon>Streptophyta</taxon>
        <taxon>Embryophyta</taxon>
        <taxon>Tracheophyta</taxon>
        <taxon>Spermatophyta</taxon>
        <taxon>Magnoliopsida</taxon>
        <taxon>eudicotyledons</taxon>
        <taxon>Gunneridae</taxon>
        <taxon>Pentapetalae</taxon>
        <taxon>rosids</taxon>
        <taxon>fabids</taxon>
        <taxon>Celastrales</taxon>
        <taxon>Celastraceae</taxon>
        <taxon>Tripterygium</taxon>
    </lineage>
</organism>
<keyword evidence="5" id="KW-0325">Glycoprotein</keyword>
<evidence type="ECO:0000256" key="3">
    <source>
        <dbReference type="ARBA" id="ARBA00022729"/>
    </source>
</evidence>
<evidence type="ECO:0000313" key="7">
    <source>
        <dbReference type="Proteomes" id="UP000593562"/>
    </source>
</evidence>
<name>A0A7J7DEV1_TRIWF</name>
<comment type="similarity">
    <text evidence="1">Belongs to the peptidase S28 family.</text>
</comment>
<evidence type="ECO:0000256" key="2">
    <source>
        <dbReference type="ARBA" id="ARBA00022670"/>
    </source>
</evidence>
<keyword evidence="4" id="KW-0378">Hydrolase</keyword>
<dbReference type="Gene3D" id="3.40.50.1820">
    <property type="entry name" value="alpha/beta hydrolase"/>
    <property type="match status" value="1"/>
</dbReference>
<keyword evidence="6" id="KW-0121">Carboxypeptidase</keyword>
<dbReference type="SUPFAM" id="SSF53474">
    <property type="entry name" value="alpha/beta-Hydrolases"/>
    <property type="match status" value="1"/>
</dbReference>
<dbReference type="GO" id="GO:0004180">
    <property type="term" value="F:carboxypeptidase activity"/>
    <property type="evidence" value="ECO:0007669"/>
    <property type="project" value="UniProtKB-KW"/>
</dbReference>
<evidence type="ECO:0000256" key="4">
    <source>
        <dbReference type="ARBA" id="ARBA00022801"/>
    </source>
</evidence>
<evidence type="ECO:0000313" key="6">
    <source>
        <dbReference type="EMBL" id="KAF5744799.1"/>
    </source>
</evidence>
<dbReference type="EMBL" id="JAAARO010000007">
    <property type="protein sequence ID" value="KAF5744799.1"/>
    <property type="molecule type" value="Genomic_DNA"/>
</dbReference>
<dbReference type="Pfam" id="PF05577">
    <property type="entry name" value="Peptidase_S28"/>
    <property type="match status" value="1"/>
</dbReference>
<dbReference type="PANTHER" id="PTHR11010">
    <property type="entry name" value="PROTEASE S28 PRO-X CARBOXYPEPTIDASE-RELATED"/>
    <property type="match status" value="1"/>
</dbReference>
<dbReference type="GO" id="GO:0070008">
    <property type="term" value="F:serine-type exopeptidase activity"/>
    <property type="evidence" value="ECO:0007669"/>
    <property type="project" value="InterPro"/>
</dbReference>
<dbReference type="InterPro" id="IPR042269">
    <property type="entry name" value="Ser_carbopepase_S28_SKS"/>
</dbReference>
<dbReference type="InParanoid" id="A0A7J7DEV1"/>
<dbReference type="Proteomes" id="UP000593562">
    <property type="component" value="Unassembled WGS sequence"/>
</dbReference>
<accession>A0A7J7DEV1</accession>
<dbReference type="GO" id="GO:0008239">
    <property type="term" value="F:dipeptidyl-peptidase activity"/>
    <property type="evidence" value="ECO:0007669"/>
    <property type="project" value="TreeGrafter"/>
</dbReference>
<keyword evidence="7" id="KW-1185">Reference proteome</keyword>
<evidence type="ECO:0000256" key="5">
    <source>
        <dbReference type="ARBA" id="ARBA00023180"/>
    </source>
</evidence>
<proteinExistence type="inferred from homology"/>